<accession>A0ABD8A8F2</accession>
<organism evidence="1 2">
    <name type="scientific">Methanoculleus palmolei</name>
    <dbReference type="NCBI Taxonomy" id="72612"/>
    <lineage>
        <taxon>Archaea</taxon>
        <taxon>Methanobacteriati</taxon>
        <taxon>Methanobacteriota</taxon>
        <taxon>Stenosarchaea group</taxon>
        <taxon>Methanomicrobia</taxon>
        <taxon>Methanomicrobiales</taxon>
        <taxon>Methanomicrobiaceae</taxon>
        <taxon>Methanoculleus</taxon>
    </lineage>
</organism>
<dbReference type="EMBL" id="CP137641">
    <property type="protein sequence ID" value="WOX55809.1"/>
    <property type="molecule type" value="Genomic_DNA"/>
</dbReference>
<evidence type="ECO:0000313" key="1">
    <source>
        <dbReference type="EMBL" id="WOX55809.1"/>
    </source>
</evidence>
<keyword evidence="2" id="KW-1185">Reference proteome</keyword>
<name>A0ABD8A8F2_9EURY</name>
<dbReference type="AlphaFoldDB" id="A0ABD8A8F2"/>
<reference evidence="1 2" key="1">
    <citation type="submission" date="2023-10" db="EMBL/GenBank/DDBJ databases">
        <title>The complete genome sequence of Methanoculleus palmolei DSM 4273.</title>
        <authorList>
            <person name="Lai S.-J."/>
            <person name="You Y.-T."/>
            <person name="Chen S.-C."/>
        </authorList>
    </citation>
    <scope>NUCLEOTIDE SEQUENCE [LARGE SCALE GENOMIC DNA]</scope>
    <source>
        <strain evidence="1 2">DSM 4273</strain>
    </source>
</reference>
<dbReference type="Proteomes" id="UP001626603">
    <property type="component" value="Chromosome"/>
</dbReference>
<proteinExistence type="predicted"/>
<protein>
    <submittedName>
        <fullName evidence="1">Uncharacterized protein</fullName>
    </submittedName>
</protein>
<evidence type="ECO:0000313" key="2">
    <source>
        <dbReference type="Proteomes" id="UP001626603"/>
    </source>
</evidence>
<gene>
    <name evidence="1" type="ORF">R6Y95_00385</name>
</gene>
<sequence length="56" mass="6081">MLLNYGMVEATGSPESVITEEMIRNVYGVNARVTIDDEGIPQVIPINSVRRCGSGK</sequence>